<accession>A0A6D2JCM3</accession>
<evidence type="ECO:0000256" key="1">
    <source>
        <dbReference type="ARBA" id="ARBA00004123"/>
    </source>
</evidence>
<dbReference type="InterPro" id="IPR046830">
    <property type="entry name" value="Calmod_bind_M"/>
</dbReference>
<protein>
    <submittedName>
        <fullName evidence="10">Uncharacterized protein</fullName>
    </submittedName>
</protein>
<evidence type="ECO:0000256" key="4">
    <source>
        <dbReference type="ARBA" id="ARBA00023125"/>
    </source>
</evidence>
<dbReference type="PANTHER" id="PTHR31713:SF14">
    <property type="entry name" value="CALMODULIN-BINDING PROTEIN 60 A"/>
    <property type="match status" value="1"/>
</dbReference>
<evidence type="ECO:0000259" key="9">
    <source>
        <dbReference type="Pfam" id="PF20452"/>
    </source>
</evidence>
<evidence type="ECO:0000256" key="7">
    <source>
        <dbReference type="ARBA" id="ARBA00023242"/>
    </source>
</evidence>
<dbReference type="GO" id="GO:0005516">
    <property type="term" value="F:calmodulin binding"/>
    <property type="evidence" value="ECO:0007669"/>
    <property type="project" value="InterPro"/>
</dbReference>
<dbReference type="AlphaFoldDB" id="A0A6D2JCM3"/>
<dbReference type="EMBL" id="CACVBM020001151">
    <property type="protein sequence ID" value="CAA7035048.1"/>
    <property type="molecule type" value="Genomic_DNA"/>
</dbReference>
<keyword evidence="5" id="KW-0010">Activator</keyword>
<keyword evidence="3" id="KW-0805">Transcription regulation</keyword>
<name>A0A6D2JCM3_9BRAS</name>
<dbReference type="OrthoDB" id="1741783at2759"/>
<dbReference type="GO" id="GO:0005634">
    <property type="term" value="C:nucleus"/>
    <property type="evidence" value="ECO:0007669"/>
    <property type="project" value="UniProtKB-SubCell"/>
</dbReference>
<evidence type="ECO:0000256" key="6">
    <source>
        <dbReference type="ARBA" id="ARBA00023163"/>
    </source>
</evidence>
<sequence>MVFILALIIMVAILYTIPTQNILREKIKELQPLQKKFTDVKAQLELKTYDLSLSLKSAEQNENHKILGTGMSSKMWEITLDHARSCVLDNSVHVYQPQKKTAVVFNVIAQVLGLLVEFQYVPAEKLSEIEKATILLSDLAQAEAMVIAALSHPNEVISYDDESSMMRNFLNVPSSQTSVGIDYSGMSLTSWMVMHGFVGNLHNAAESSGK</sequence>
<keyword evidence="7" id="KW-0539">Nucleus</keyword>
<keyword evidence="11" id="KW-1185">Reference proteome</keyword>
<dbReference type="GO" id="GO:0080142">
    <property type="term" value="P:regulation of salicylic acid biosynthetic process"/>
    <property type="evidence" value="ECO:0007669"/>
    <property type="project" value="TreeGrafter"/>
</dbReference>
<evidence type="ECO:0000256" key="2">
    <source>
        <dbReference type="ARBA" id="ARBA00007214"/>
    </source>
</evidence>
<gene>
    <name evidence="10" type="ORF">MERR_LOCUS22283</name>
</gene>
<organism evidence="10 11">
    <name type="scientific">Microthlaspi erraticum</name>
    <dbReference type="NCBI Taxonomy" id="1685480"/>
    <lineage>
        <taxon>Eukaryota</taxon>
        <taxon>Viridiplantae</taxon>
        <taxon>Streptophyta</taxon>
        <taxon>Embryophyta</taxon>
        <taxon>Tracheophyta</taxon>
        <taxon>Spermatophyta</taxon>
        <taxon>Magnoliopsida</taxon>
        <taxon>eudicotyledons</taxon>
        <taxon>Gunneridae</taxon>
        <taxon>Pentapetalae</taxon>
        <taxon>rosids</taxon>
        <taxon>malvids</taxon>
        <taxon>Brassicales</taxon>
        <taxon>Brassicaceae</taxon>
        <taxon>Coluteocarpeae</taxon>
        <taxon>Microthlaspi</taxon>
    </lineage>
</organism>
<dbReference type="Proteomes" id="UP000467841">
    <property type="component" value="Unassembled WGS sequence"/>
</dbReference>
<comment type="similarity">
    <text evidence="2">Belongs to the plant ACBP60 protein family.</text>
</comment>
<evidence type="ECO:0000313" key="11">
    <source>
        <dbReference type="Proteomes" id="UP000467841"/>
    </source>
</evidence>
<comment type="caution">
    <text evidence="10">The sequence shown here is derived from an EMBL/GenBank/DDBJ whole genome shotgun (WGS) entry which is preliminary data.</text>
</comment>
<dbReference type="InterPro" id="IPR046829">
    <property type="entry name" value="Calmod_bind_C"/>
</dbReference>
<keyword evidence="6" id="KW-0804">Transcription</keyword>
<evidence type="ECO:0000256" key="3">
    <source>
        <dbReference type="ARBA" id="ARBA00023015"/>
    </source>
</evidence>
<evidence type="ECO:0000256" key="5">
    <source>
        <dbReference type="ARBA" id="ARBA00023159"/>
    </source>
</evidence>
<dbReference type="PANTHER" id="PTHR31713">
    <property type="entry name" value="OS02G0177800 PROTEIN"/>
    <property type="match status" value="1"/>
</dbReference>
<proteinExistence type="inferred from homology"/>
<feature type="domain" description="Calmodulin binding protein C-terminal" evidence="9">
    <location>
        <begin position="92"/>
        <end position="134"/>
    </location>
</feature>
<dbReference type="GO" id="GO:0003700">
    <property type="term" value="F:DNA-binding transcription factor activity"/>
    <property type="evidence" value="ECO:0007669"/>
    <property type="project" value="TreeGrafter"/>
</dbReference>
<evidence type="ECO:0000313" key="10">
    <source>
        <dbReference type="EMBL" id="CAA7035048.1"/>
    </source>
</evidence>
<dbReference type="InterPro" id="IPR012416">
    <property type="entry name" value="CBP60"/>
</dbReference>
<comment type="subcellular location">
    <subcellularLocation>
        <location evidence="1">Nucleus</location>
    </subcellularLocation>
</comment>
<feature type="domain" description="Calmodulin binding protein central" evidence="8">
    <location>
        <begin position="59"/>
        <end position="86"/>
    </location>
</feature>
<reference evidence="10" key="1">
    <citation type="submission" date="2020-01" db="EMBL/GenBank/DDBJ databases">
        <authorList>
            <person name="Mishra B."/>
        </authorList>
    </citation>
    <scope>NUCLEOTIDE SEQUENCE [LARGE SCALE GENOMIC DNA]</scope>
</reference>
<dbReference type="Pfam" id="PF20451">
    <property type="entry name" value="Calmod_bind_M"/>
    <property type="match status" value="1"/>
</dbReference>
<evidence type="ECO:0000259" key="8">
    <source>
        <dbReference type="Pfam" id="PF20451"/>
    </source>
</evidence>
<dbReference type="GO" id="GO:0043565">
    <property type="term" value="F:sequence-specific DNA binding"/>
    <property type="evidence" value="ECO:0007669"/>
    <property type="project" value="TreeGrafter"/>
</dbReference>
<dbReference type="Pfam" id="PF20452">
    <property type="entry name" value="Calmod_bind_C"/>
    <property type="match status" value="1"/>
</dbReference>
<keyword evidence="4" id="KW-0238">DNA-binding</keyword>